<comment type="caution">
    <text evidence="8">The sequence shown here is derived from an EMBL/GenBank/DDBJ whole genome shotgun (WGS) entry which is preliminary data.</text>
</comment>
<evidence type="ECO:0000313" key="8">
    <source>
        <dbReference type="EMBL" id="KAG9394012.1"/>
    </source>
</evidence>
<dbReference type="FunFam" id="3.40.640.10:FF:000012">
    <property type="entry name" value="alanine aminotransferase 2"/>
    <property type="match status" value="1"/>
</dbReference>
<evidence type="ECO:0000256" key="4">
    <source>
        <dbReference type="ARBA" id="ARBA00022679"/>
    </source>
</evidence>
<evidence type="ECO:0000256" key="1">
    <source>
        <dbReference type="ARBA" id="ARBA00001933"/>
    </source>
</evidence>
<evidence type="ECO:0000259" key="7">
    <source>
        <dbReference type="Pfam" id="PF00155"/>
    </source>
</evidence>
<keyword evidence="5" id="KW-0663">Pyridoxal phosphate</keyword>
<dbReference type="FunFam" id="3.90.1150.10:FF:000010">
    <property type="entry name" value="Alanine aminotransferase 2"/>
    <property type="match status" value="1"/>
</dbReference>
<dbReference type="PANTHER" id="PTHR11751:SF29">
    <property type="entry name" value="ALANINE TRANSAMINASE"/>
    <property type="match status" value="1"/>
</dbReference>
<dbReference type="Gene3D" id="1.10.287.1970">
    <property type="match status" value="1"/>
</dbReference>
<dbReference type="Gene3D" id="3.40.640.10">
    <property type="entry name" value="Type I PLP-dependent aspartate aminotransferase-like (Major domain)"/>
    <property type="match status" value="1"/>
</dbReference>
<dbReference type="InterPro" id="IPR004839">
    <property type="entry name" value="Aminotransferase_I/II_large"/>
</dbReference>
<dbReference type="AlphaFoldDB" id="A0A8J6E448"/>
<dbReference type="InterPro" id="IPR015424">
    <property type="entry name" value="PyrdxlP-dep_Trfase"/>
</dbReference>
<dbReference type="UniPathway" id="UPA00528">
    <property type="reaction ID" value="UER00586"/>
</dbReference>
<comment type="cofactor">
    <cofactor evidence="1">
        <name>pyridoxal 5'-phosphate</name>
        <dbReference type="ChEBI" id="CHEBI:597326"/>
    </cofactor>
</comment>
<dbReference type="GO" id="GO:0004021">
    <property type="term" value="F:L-alanine:2-oxoglutarate aminotransferase activity"/>
    <property type="evidence" value="ECO:0007669"/>
    <property type="project" value="TreeGrafter"/>
</dbReference>
<accession>A0A8J6E448</accession>
<name>A0A8J6E448_9EUKA</name>
<dbReference type="OrthoDB" id="1732682at2759"/>
<comment type="subunit">
    <text evidence="2">Homodimer.</text>
</comment>
<reference evidence="8" key="1">
    <citation type="submission" date="2021-05" db="EMBL/GenBank/DDBJ databases">
        <title>A free-living protist that lacks canonical eukaryotic 1 DNA replication and segregation systems.</title>
        <authorList>
            <person name="Salas-Leiva D.E."/>
            <person name="Tromer E.C."/>
            <person name="Curtis B.A."/>
            <person name="Jerlstrom-Hultqvist J."/>
            <person name="Kolisko M."/>
            <person name="Yi Z."/>
            <person name="Salas-Leiva J.S."/>
            <person name="Gallot-Lavallee L."/>
            <person name="Kops G.J.P.L."/>
            <person name="Archibald J.M."/>
            <person name="Simpson A.G.B."/>
            <person name="Roger A.J."/>
        </authorList>
    </citation>
    <scope>NUCLEOTIDE SEQUENCE</scope>
    <source>
        <strain evidence="8">BICM</strain>
    </source>
</reference>
<sequence length="481" mass="52785">MATYQHLRIDTINQNVVQAQYAVRGAVPLRAIQISEELKAGKQFPFETVVNCNIGNPQALRQRPITFLRQVSALCVCPELLDNADLGFDDCVVERARSFLARNPNGMGAYTHSQGYTSVRNEVADFISARDNFPANSDEIFLTDGASPGVKMVLNILCRDDKSGVMIPMPQYPLYSGSLALLGAHAVSYALCEEEGWSVRVEDLQAAYDDAVAKGIDVRSIAVINPGNPTGGVLTEQAIADILEWAYAKNLVVLADEVYQENIYVDTKRFVSFKKVLRTLESQDKCLGLELASFHSISKGFLGECGLRGGYTELTNFTPEIKDQLYKLASINLCPNTLGQLAVGLMVNPPQGDSPAAKVYRTERDSILDSLKSRAARSEAMFNSIEGVSCQPVEGALYAFPKLTLPSKLIEAAEAVGQAPDLFYCMAMLDAIGVCVVPGSGFNQVEGTWHFRTTILPKGSAFDEYLENVPRFHREFMAKYE</sequence>
<dbReference type="Pfam" id="PF00155">
    <property type="entry name" value="Aminotran_1_2"/>
    <property type="match status" value="1"/>
</dbReference>
<dbReference type="Proteomes" id="UP000717585">
    <property type="component" value="Unassembled WGS sequence"/>
</dbReference>
<proteinExistence type="inferred from homology"/>
<dbReference type="InterPro" id="IPR045088">
    <property type="entry name" value="ALAT1/2-like"/>
</dbReference>
<dbReference type="EMBL" id="JAHDYR010000018">
    <property type="protein sequence ID" value="KAG9394012.1"/>
    <property type="molecule type" value="Genomic_DNA"/>
</dbReference>
<keyword evidence="9" id="KW-1185">Reference proteome</keyword>
<keyword evidence="4" id="KW-0808">Transferase</keyword>
<gene>
    <name evidence="8" type="ORF">J8273_4612</name>
</gene>
<dbReference type="SUPFAM" id="SSF53383">
    <property type="entry name" value="PLP-dependent transferases"/>
    <property type="match status" value="1"/>
</dbReference>
<dbReference type="GO" id="GO:0042853">
    <property type="term" value="P:L-alanine catabolic process"/>
    <property type="evidence" value="ECO:0007669"/>
    <property type="project" value="UniProtKB-UniPathway"/>
</dbReference>
<dbReference type="GO" id="GO:0030170">
    <property type="term" value="F:pyridoxal phosphate binding"/>
    <property type="evidence" value="ECO:0007669"/>
    <property type="project" value="InterPro"/>
</dbReference>
<protein>
    <submittedName>
        <fullName evidence="8">Alanine aminotransferase</fullName>
    </submittedName>
</protein>
<evidence type="ECO:0000256" key="3">
    <source>
        <dbReference type="ARBA" id="ARBA00022576"/>
    </source>
</evidence>
<evidence type="ECO:0000256" key="5">
    <source>
        <dbReference type="ARBA" id="ARBA00022898"/>
    </source>
</evidence>
<evidence type="ECO:0000256" key="6">
    <source>
        <dbReference type="ARBA" id="ARBA00025785"/>
    </source>
</evidence>
<comment type="similarity">
    <text evidence="6">Belongs to the class-I pyridoxal-phosphate-dependent aminotransferase family. Alanine aminotransferase subfamily.</text>
</comment>
<evidence type="ECO:0000313" key="9">
    <source>
        <dbReference type="Proteomes" id="UP000717585"/>
    </source>
</evidence>
<evidence type="ECO:0000256" key="2">
    <source>
        <dbReference type="ARBA" id="ARBA00011738"/>
    </source>
</evidence>
<dbReference type="CDD" id="cd00609">
    <property type="entry name" value="AAT_like"/>
    <property type="match status" value="1"/>
</dbReference>
<organism evidence="8 9">
    <name type="scientific">Carpediemonas membranifera</name>
    <dbReference type="NCBI Taxonomy" id="201153"/>
    <lineage>
        <taxon>Eukaryota</taxon>
        <taxon>Metamonada</taxon>
        <taxon>Carpediemonas-like organisms</taxon>
        <taxon>Carpediemonas</taxon>
    </lineage>
</organism>
<dbReference type="Gene3D" id="3.90.1150.10">
    <property type="entry name" value="Aspartate Aminotransferase, domain 1"/>
    <property type="match status" value="1"/>
</dbReference>
<dbReference type="InterPro" id="IPR015422">
    <property type="entry name" value="PyrdxlP-dep_Trfase_small"/>
</dbReference>
<dbReference type="PANTHER" id="PTHR11751">
    <property type="entry name" value="ALANINE AMINOTRANSFERASE"/>
    <property type="match status" value="1"/>
</dbReference>
<dbReference type="InterPro" id="IPR015421">
    <property type="entry name" value="PyrdxlP-dep_Trfase_major"/>
</dbReference>
<keyword evidence="3 8" id="KW-0032">Aminotransferase</keyword>
<feature type="domain" description="Aminotransferase class I/classII large" evidence="7">
    <location>
        <begin position="90"/>
        <end position="457"/>
    </location>
</feature>